<dbReference type="Proteomes" id="UP000319004">
    <property type="component" value="Chromosome"/>
</dbReference>
<keyword evidence="3" id="KW-1185">Reference proteome</keyword>
<proteinExistence type="predicted"/>
<reference evidence="2 3" key="1">
    <citation type="submission" date="2019-03" db="EMBL/GenBank/DDBJ databases">
        <title>Deep-cultivation of Planctomycetes and their phenomic and genomic characterization uncovers novel biology.</title>
        <authorList>
            <person name="Wiegand S."/>
            <person name="Jogler M."/>
            <person name="Boedeker C."/>
            <person name="Pinto D."/>
            <person name="Vollmers J."/>
            <person name="Rivas-Marin E."/>
            <person name="Kohn T."/>
            <person name="Peeters S.H."/>
            <person name="Heuer A."/>
            <person name="Rast P."/>
            <person name="Oberbeckmann S."/>
            <person name="Bunk B."/>
            <person name="Jeske O."/>
            <person name="Meyerdierks A."/>
            <person name="Storesund J.E."/>
            <person name="Kallscheuer N."/>
            <person name="Luecker S."/>
            <person name="Lage O.M."/>
            <person name="Pohl T."/>
            <person name="Merkel B.J."/>
            <person name="Hornburger P."/>
            <person name="Mueller R.-W."/>
            <person name="Bruemmer F."/>
            <person name="Labrenz M."/>
            <person name="Spormann A.M."/>
            <person name="Op den Camp H."/>
            <person name="Overmann J."/>
            <person name="Amann R."/>
            <person name="Jetten M.S.M."/>
            <person name="Mascher T."/>
            <person name="Medema M.H."/>
            <person name="Devos D.P."/>
            <person name="Kaster A.-K."/>
            <person name="Ovreas L."/>
            <person name="Rohde M."/>
            <person name="Galperin M.Y."/>
            <person name="Jogler C."/>
        </authorList>
    </citation>
    <scope>NUCLEOTIDE SEQUENCE [LARGE SCALE GENOMIC DNA]</scope>
    <source>
        <strain evidence="2 3">Enr13</strain>
    </source>
</reference>
<dbReference type="PROSITE" id="PS50076">
    <property type="entry name" value="DNAJ_2"/>
    <property type="match status" value="1"/>
</dbReference>
<organism evidence="2 3">
    <name type="scientific">Stieleria neptunia</name>
    <dbReference type="NCBI Taxonomy" id="2527979"/>
    <lineage>
        <taxon>Bacteria</taxon>
        <taxon>Pseudomonadati</taxon>
        <taxon>Planctomycetota</taxon>
        <taxon>Planctomycetia</taxon>
        <taxon>Pirellulales</taxon>
        <taxon>Pirellulaceae</taxon>
        <taxon>Stieleria</taxon>
    </lineage>
</organism>
<dbReference type="InterPro" id="IPR001623">
    <property type="entry name" value="DnaJ_domain"/>
</dbReference>
<evidence type="ECO:0000259" key="1">
    <source>
        <dbReference type="PROSITE" id="PS50076"/>
    </source>
</evidence>
<dbReference type="SMART" id="SM00271">
    <property type="entry name" value="DnaJ"/>
    <property type="match status" value="1"/>
</dbReference>
<name>A0A518HIP5_9BACT</name>
<accession>A0A518HIP5</accession>
<dbReference type="Gene3D" id="1.10.287.110">
    <property type="entry name" value="DnaJ domain"/>
    <property type="match status" value="1"/>
</dbReference>
<sequence>MNDSTASSVTDPFAVLGLKAGCDESEVRARYLELVREHPPEKDAEMFGKIQAAYQAARDPLFLAKQLIWFDEQEPRPWKQILDEQAAQTPRLPTANLLSLGNLSAKAKEDQDG</sequence>
<dbReference type="InterPro" id="IPR036869">
    <property type="entry name" value="J_dom_sf"/>
</dbReference>
<dbReference type="SUPFAM" id="SSF46565">
    <property type="entry name" value="Chaperone J-domain"/>
    <property type="match status" value="1"/>
</dbReference>
<dbReference type="KEGG" id="snep:Enr13x_05540"/>
<evidence type="ECO:0000313" key="2">
    <source>
        <dbReference type="EMBL" id="QDV40718.1"/>
    </source>
</evidence>
<feature type="domain" description="J" evidence="1">
    <location>
        <begin position="11"/>
        <end position="86"/>
    </location>
</feature>
<dbReference type="EMBL" id="CP037423">
    <property type="protein sequence ID" value="QDV40718.1"/>
    <property type="molecule type" value="Genomic_DNA"/>
</dbReference>
<dbReference type="AlphaFoldDB" id="A0A518HIP5"/>
<gene>
    <name evidence="2" type="ORF">Enr13x_05540</name>
</gene>
<dbReference type="RefSeq" id="WP_197455725.1">
    <property type="nucleotide sequence ID" value="NZ_CP037423.1"/>
</dbReference>
<protein>
    <submittedName>
        <fullName evidence="2">DnaJ domain protein</fullName>
    </submittedName>
</protein>
<evidence type="ECO:0000313" key="3">
    <source>
        <dbReference type="Proteomes" id="UP000319004"/>
    </source>
</evidence>